<name>A0AAZ1XYZ0_OREAU</name>
<dbReference type="Ensembl" id="ENSOABT00000061020.1">
    <property type="protein sequence ID" value="ENSOABP00000072834.1"/>
    <property type="gene ID" value="ENSOABG00000030630.1"/>
</dbReference>
<gene>
    <name evidence="5" type="primary">TIMD4</name>
</gene>
<dbReference type="PROSITE" id="PS50835">
    <property type="entry name" value="IG_LIKE"/>
    <property type="match status" value="1"/>
</dbReference>
<dbReference type="PANTHER" id="PTHR46013">
    <property type="entry name" value="VASCULAR CELL ADHESION MOLECULE 1"/>
    <property type="match status" value="1"/>
</dbReference>
<dbReference type="InterPro" id="IPR013783">
    <property type="entry name" value="Ig-like_fold"/>
</dbReference>
<evidence type="ECO:0000256" key="3">
    <source>
        <dbReference type="SAM" id="SignalP"/>
    </source>
</evidence>
<accession>A0AAZ1XYZ0</accession>
<evidence type="ECO:0000313" key="6">
    <source>
        <dbReference type="Proteomes" id="UP000472276"/>
    </source>
</evidence>
<dbReference type="InterPro" id="IPR036179">
    <property type="entry name" value="Ig-like_dom_sf"/>
</dbReference>
<keyword evidence="2" id="KW-0472">Membrane</keyword>
<dbReference type="Gene3D" id="2.60.40.10">
    <property type="entry name" value="Immunoglobulins"/>
    <property type="match status" value="2"/>
</dbReference>
<dbReference type="InterPro" id="IPR003599">
    <property type="entry name" value="Ig_sub"/>
</dbReference>
<feature type="transmembrane region" description="Helical" evidence="2">
    <location>
        <begin position="238"/>
        <end position="260"/>
    </location>
</feature>
<organism evidence="5 6">
    <name type="scientific">Oreochromis aureus</name>
    <name type="common">Israeli tilapia</name>
    <name type="synonym">Chromis aureus</name>
    <dbReference type="NCBI Taxonomy" id="47969"/>
    <lineage>
        <taxon>Eukaryota</taxon>
        <taxon>Metazoa</taxon>
        <taxon>Chordata</taxon>
        <taxon>Craniata</taxon>
        <taxon>Vertebrata</taxon>
        <taxon>Euteleostomi</taxon>
        <taxon>Actinopterygii</taxon>
        <taxon>Neopterygii</taxon>
        <taxon>Teleostei</taxon>
        <taxon>Neoteleostei</taxon>
        <taxon>Acanthomorphata</taxon>
        <taxon>Ovalentaria</taxon>
        <taxon>Cichlomorphae</taxon>
        <taxon>Cichliformes</taxon>
        <taxon>Cichlidae</taxon>
        <taxon>African cichlids</taxon>
        <taxon>Pseudocrenilabrinae</taxon>
        <taxon>Oreochromini</taxon>
        <taxon>Oreochromis</taxon>
    </lineage>
</organism>
<protein>
    <recommendedName>
        <fullName evidence="4">Ig-like domain-containing protein</fullName>
    </recommendedName>
</protein>
<reference evidence="6" key="1">
    <citation type="submission" date="2020-03" db="EMBL/GenBank/DDBJ databases">
        <title>Evolution of repeat sequences and sex chromosomes of tilapia species revealed by chromosome-level genomes.</title>
        <authorList>
            <person name="Xu L."/>
            <person name="Tao W."/>
            <person name="Wang D."/>
            <person name="Zhou Q."/>
        </authorList>
    </citation>
    <scope>NUCLEOTIDE SEQUENCE [LARGE SCALE GENOMIC DNA]</scope>
    <source>
        <strain evidence="6">Israel</strain>
    </source>
</reference>
<reference evidence="5" key="2">
    <citation type="submission" date="2025-08" db="UniProtKB">
        <authorList>
            <consortium name="Ensembl"/>
        </authorList>
    </citation>
    <scope>IDENTIFICATION</scope>
</reference>
<dbReference type="Pfam" id="PF07686">
    <property type="entry name" value="V-set"/>
    <property type="match status" value="1"/>
</dbReference>
<keyword evidence="6" id="KW-1185">Reference proteome</keyword>
<feature type="chain" id="PRO_5044242730" description="Ig-like domain-containing protein" evidence="3">
    <location>
        <begin position="22"/>
        <end position="343"/>
    </location>
</feature>
<proteinExistence type="predicted"/>
<keyword evidence="2" id="KW-0812">Transmembrane</keyword>
<evidence type="ECO:0000259" key="4">
    <source>
        <dbReference type="PROSITE" id="PS50835"/>
    </source>
</evidence>
<dbReference type="SMART" id="SM00408">
    <property type="entry name" value="IGc2"/>
    <property type="match status" value="1"/>
</dbReference>
<evidence type="ECO:0000256" key="2">
    <source>
        <dbReference type="SAM" id="Phobius"/>
    </source>
</evidence>
<evidence type="ECO:0000256" key="1">
    <source>
        <dbReference type="SAM" id="MobiDB-lite"/>
    </source>
</evidence>
<feature type="compositionally biased region" description="Basic and acidic residues" evidence="1">
    <location>
        <begin position="320"/>
        <end position="329"/>
    </location>
</feature>
<feature type="domain" description="Ig-like" evidence="4">
    <location>
        <begin position="145"/>
        <end position="220"/>
    </location>
</feature>
<evidence type="ECO:0000313" key="5">
    <source>
        <dbReference type="Ensembl" id="ENSOABP00000072834.1"/>
    </source>
</evidence>
<dbReference type="Proteomes" id="UP000472276">
    <property type="component" value="Unassembled WGS sequence"/>
</dbReference>
<dbReference type="InterPro" id="IPR013106">
    <property type="entry name" value="Ig_V-set"/>
</dbReference>
<keyword evidence="2" id="KW-1133">Transmembrane helix</keyword>
<sequence length="343" mass="37960">MAVYGEMILWSFVFLLAAAVGQTVIYSLTSTCAVRGSTVTLPCTFTPRKSFNDGWREVPLKIVRVRWCKNHEICHRGTPSVFDSNSANSDPRYQYLGDMKTNCTLQIRDVQQGDSATFRFRMEADHPEGHFTNTTGVTVRVDDLTKMRIISSSDDKKLSRGETVTLLCASVCTFHQLEVTWFKDGHALSETGPSLLLCPLTAEDSGNYTCALKKNMKTLSEPYSLQVEAGAADGVLRLVLGVVFGLLLAVILLVLFIFIIKRKLAAAEHQRAVGGDPEQKHPDSIYSNIMKSAQTEAAQQQEPGRAVEDVSYASVQFKQKKQEGRRFQAADDDVVYSSVSSRG</sequence>
<dbReference type="InterPro" id="IPR003598">
    <property type="entry name" value="Ig_sub2"/>
</dbReference>
<dbReference type="AlphaFoldDB" id="A0AAZ1XYZ0"/>
<reference evidence="5" key="3">
    <citation type="submission" date="2025-09" db="UniProtKB">
        <authorList>
            <consortium name="Ensembl"/>
        </authorList>
    </citation>
    <scope>IDENTIFICATION</scope>
</reference>
<dbReference type="PANTHER" id="PTHR46013:SF4">
    <property type="entry name" value="B-CELL RECEPTOR CD22-RELATED"/>
    <property type="match status" value="1"/>
</dbReference>
<feature type="signal peptide" evidence="3">
    <location>
        <begin position="1"/>
        <end position="21"/>
    </location>
</feature>
<keyword evidence="3" id="KW-0732">Signal</keyword>
<feature type="region of interest" description="Disordered" evidence="1">
    <location>
        <begin position="318"/>
        <end position="343"/>
    </location>
</feature>
<dbReference type="SMART" id="SM00409">
    <property type="entry name" value="IG"/>
    <property type="match status" value="2"/>
</dbReference>
<dbReference type="SUPFAM" id="SSF48726">
    <property type="entry name" value="Immunoglobulin"/>
    <property type="match status" value="2"/>
</dbReference>
<dbReference type="Pfam" id="PF13895">
    <property type="entry name" value="Ig_2"/>
    <property type="match status" value="1"/>
</dbReference>
<dbReference type="InterPro" id="IPR007110">
    <property type="entry name" value="Ig-like_dom"/>
</dbReference>